<dbReference type="InterPro" id="IPR001626">
    <property type="entry name" value="ABC_TroCD"/>
</dbReference>
<feature type="transmembrane region" description="Helical" evidence="9">
    <location>
        <begin position="101"/>
        <end position="120"/>
    </location>
</feature>
<feature type="transmembrane region" description="Helical" evidence="9">
    <location>
        <begin position="229"/>
        <end position="250"/>
    </location>
</feature>
<reference evidence="10" key="1">
    <citation type="submission" date="2022-07" db="EMBL/GenBank/DDBJ databases">
        <authorList>
            <person name="Jung M.-Y."/>
            <person name="Lee M."/>
        </authorList>
    </citation>
    <scope>NUCLEOTIDE SEQUENCE</scope>
    <source>
        <strain evidence="10">S8</strain>
    </source>
</reference>
<feature type="transmembrane region" description="Helical" evidence="9">
    <location>
        <begin position="201"/>
        <end position="222"/>
    </location>
</feature>
<dbReference type="EMBL" id="JANHNZ010000002">
    <property type="protein sequence ID" value="MCQ9209378.1"/>
    <property type="molecule type" value="Genomic_DNA"/>
</dbReference>
<gene>
    <name evidence="10" type="ORF">NPA36_02330</name>
</gene>
<comment type="similarity">
    <text evidence="2 8">Belongs to the ABC-3 integral membrane protein family.</text>
</comment>
<dbReference type="PANTHER" id="PTHR30477">
    <property type="entry name" value="ABC-TRANSPORTER METAL-BINDING PROTEIN"/>
    <property type="match status" value="1"/>
</dbReference>
<reference evidence="10" key="2">
    <citation type="journal article" date="2023" name="Curr. Microbiol.">
        <title>Granulicatella seriolae sp. nov., a Novel Facultative Anaerobe Isolated from Yellowtail Marine Fish.</title>
        <authorList>
            <person name="Lee M."/>
            <person name="Choi Y.J."/>
            <person name="Farooq A."/>
            <person name="Jeong J.B."/>
            <person name="Jung M.Y."/>
        </authorList>
    </citation>
    <scope>NUCLEOTIDE SEQUENCE</scope>
    <source>
        <strain evidence="10">S8</strain>
    </source>
</reference>
<dbReference type="Gene3D" id="1.10.3470.10">
    <property type="entry name" value="ABC transporter involved in vitamin B12 uptake, BtuC"/>
    <property type="match status" value="1"/>
</dbReference>
<feature type="transmembrane region" description="Helical" evidence="9">
    <location>
        <begin position="70"/>
        <end position="89"/>
    </location>
</feature>
<evidence type="ECO:0000256" key="5">
    <source>
        <dbReference type="ARBA" id="ARBA00022692"/>
    </source>
</evidence>
<dbReference type="PANTHER" id="PTHR30477:SF3">
    <property type="entry name" value="METAL TRANSPORT SYSTEM MEMBRANE PROTEIN CT_069-RELATED"/>
    <property type="match status" value="1"/>
</dbReference>
<sequence length="302" mass="32346">MLTIVDFSIFGTYTFQIVALGSFLLGISSGISGTIAVLNKQGLLGDSIAHSSLAGIGIAFMVTNSKQTEVLLFGALVAGLLSVFLIHLVSNAKKTQVDSAMALMMAMFFGLGLICLSIIQKSANSNQAGLTRFLFGQAASILQADILVMLAVTCLLFVLTVLFWKQLKTYIFDKDFAYSLGFSLARLRLLVSFMIVTTVIIGIQLIGVVLMSSMMIAPAVAARQWTGSLARMMTLASLIGGFVGLGGTYISSSIDRIPTGPAIILIVSCVVIFSLVFAPKRGVFWRKQRKASKTFRKGVDTL</sequence>
<keyword evidence="11" id="KW-1185">Reference proteome</keyword>
<feature type="transmembrane region" description="Helical" evidence="9">
    <location>
        <begin position="140"/>
        <end position="164"/>
    </location>
</feature>
<dbReference type="InterPro" id="IPR037294">
    <property type="entry name" value="ABC_BtuC-like"/>
</dbReference>
<comment type="subcellular location">
    <subcellularLocation>
        <location evidence="1 8">Cell membrane</location>
        <topology evidence="1 8">Multi-pass membrane protein</topology>
    </subcellularLocation>
</comment>
<dbReference type="Proteomes" id="UP001059480">
    <property type="component" value="Unassembled WGS sequence"/>
</dbReference>
<evidence type="ECO:0000256" key="9">
    <source>
        <dbReference type="SAM" id="Phobius"/>
    </source>
</evidence>
<feature type="transmembrane region" description="Helical" evidence="9">
    <location>
        <begin position="262"/>
        <end position="279"/>
    </location>
</feature>
<name>A0ABT1WLI4_9LACT</name>
<keyword evidence="5 8" id="KW-0812">Transmembrane</keyword>
<comment type="caution">
    <text evidence="10">The sequence shown here is derived from an EMBL/GenBank/DDBJ whole genome shotgun (WGS) entry which is preliminary data.</text>
</comment>
<accession>A0ABT1WLI4</accession>
<keyword evidence="6 9" id="KW-1133">Transmembrane helix</keyword>
<proteinExistence type="inferred from homology"/>
<evidence type="ECO:0000256" key="4">
    <source>
        <dbReference type="ARBA" id="ARBA00022475"/>
    </source>
</evidence>
<keyword evidence="4" id="KW-1003">Cell membrane</keyword>
<evidence type="ECO:0000256" key="1">
    <source>
        <dbReference type="ARBA" id="ARBA00004651"/>
    </source>
</evidence>
<evidence type="ECO:0000256" key="7">
    <source>
        <dbReference type="ARBA" id="ARBA00023136"/>
    </source>
</evidence>
<evidence type="ECO:0000256" key="6">
    <source>
        <dbReference type="ARBA" id="ARBA00022989"/>
    </source>
</evidence>
<dbReference type="SUPFAM" id="SSF81345">
    <property type="entry name" value="ABC transporter involved in vitamin B12 uptake, BtuC"/>
    <property type="match status" value="1"/>
</dbReference>
<keyword evidence="3 8" id="KW-0813">Transport</keyword>
<evidence type="ECO:0000256" key="3">
    <source>
        <dbReference type="ARBA" id="ARBA00022448"/>
    </source>
</evidence>
<feature type="transmembrane region" description="Helical" evidence="9">
    <location>
        <begin position="12"/>
        <end position="31"/>
    </location>
</feature>
<dbReference type="CDD" id="cd06550">
    <property type="entry name" value="TM_ABC_iron-siderophores_like"/>
    <property type="match status" value="1"/>
</dbReference>
<protein>
    <submittedName>
        <fullName evidence="10">Metal ABC transporter permease</fullName>
    </submittedName>
</protein>
<dbReference type="Pfam" id="PF00950">
    <property type="entry name" value="ABC-3"/>
    <property type="match status" value="1"/>
</dbReference>
<evidence type="ECO:0000313" key="11">
    <source>
        <dbReference type="Proteomes" id="UP001059480"/>
    </source>
</evidence>
<organism evidence="10 11">
    <name type="scientific">Granulicatella seriolae</name>
    <dbReference type="NCBI Taxonomy" id="2967226"/>
    <lineage>
        <taxon>Bacteria</taxon>
        <taxon>Bacillati</taxon>
        <taxon>Bacillota</taxon>
        <taxon>Bacilli</taxon>
        <taxon>Lactobacillales</taxon>
        <taxon>Carnobacteriaceae</taxon>
        <taxon>Granulicatella</taxon>
    </lineage>
</organism>
<keyword evidence="7 9" id="KW-0472">Membrane</keyword>
<evidence type="ECO:0000313" key="10">
    <source>
        <dbReference type="EMBL" id="MCQ9209378.1"/>
    </source>
</evidence>
<evidence type="ECO:0000256" key="8">
    <source>
        <dbReference type="RuleBase" id="RU003943"/>
    </source>
</evidence>
<evidence type="ECO:0000256" key="2">
    <source>
        <dbReference type="ARBA" id="ARBA00008034"/>
    </source>
</evidence>
<reference evidence="10" key="3">
    <citation type="journal article" date="2023" name="Microbiol. Resour. Announc.">
        <title>Draft Genome Sequence of Granulicatella sp. Strain S8, Isolated from a Marine Fish, Seriola quinqueradiata.</title>
        <authorList>
            <person name="Lee M."/>
            <person name="Farooq A."/>
            <person name="Jeong J.B."/>
            <person name="Jung M.Y."/>
        </authorList>
    </citation>
    <scope>NUCLEOTIDE SEQUENCE</scope>
    <source>
        <strain evidence="10">S8</strain>
    </source>
</reference>
<dbReference type="RefSeq" id="WP_256944496.1">
    <property type="nucleotide sequence ID" value="NZ_JANHNZ010000002.1"/>
</dbReference>